<dbReference type="AlphaFoldDB" id="A0A0D2LP87"/>
<evidence type="ECO:0000256" key="3">
    <source>
        <dbReference type="ARBA" id="ARBA00022741"/>
    </source>
</evidence>
<evidence type="ECO:0000256" key="1">
    <source>
        <dbReference type="ARBA" id="ARBA00022527"/>
    </source>
</evidence>
<proteinExistence type="predicted"/>
<reference evidence="7 8" key="1">
    <citation type="journal article" date="2013" name="BMC Genomics">
        <title>Reconstruction of the lipid metabolism for the microalga Monoraphidium neglectum from its genome sequence reveals characteristics suitable for biofuel production.</title>
        <authorList>
            <person name="Bogen C."/>
            <person name="Al-Dilaimi A."/>
            <person name="Albersmeier A."/>
            <person name="Wichmann J."/>
            <person name="Grundmann M."/>
            <person name="Rupp O."/>
            <person name="Lauersen K.J."/>
            <person name="Blifernez-Klassen O."/>
            <person name="Kalinowski J."/>
            <person name="Goesmann A."/>
            <person name="Mussgnug J.H."/>
            <person name="Kruse O."/>
        </authorList>
    </citation>
    <scope>NUCLEOTIDE SEQUENCE [LARGE SCALE GENOMIC DNA]</scope>
    <source>
        <strain evidence="7 8">SAG 48.87</strain>
    </source>
</reference>
<dbReference type="GO" id="GO:0004712">
    <property type="term" value="F:protein serine/threonine/tyrosine kinase activity"/>
    <property type="evidence" value="ECO:0007669"/>
    <property type="project" value="UniProtKB-EC"/>
</dbReference>
<dbReference type="GeneID" id="25733878"/>
<dbReference type="PROSITE" id="PS00108">
    <property type="entry name" value="PROTEIN_KINASE_ST"/>
    <property type="match status" value="1"/>
</dbReference>
<dbReference type="Gene3D" id="1.10.510.10">
    <property type="entry name" value="Transferase(Phosphotransferase) domain 1"/>
    <property type="match status" value="1"/>
</dbReference>
<dbReference type="OrthoDB" id="9332038at2759"/>
<dbReference type="Proteomes" id="UP000054498">
    <property type="component" value="Unassembled WGS sequence"/>
</dbReference>
<name>A0A0D2LP87_9CHLO</name>
<keyword evidence="8" id="KW-1185">Reference proteome</keyword>
<evidence type="ECO:0000313" key="8">
    <source>
        <dbReference type="Proteomes" id="UP000054498"/>
    </source>
</evidence>
<dbReference type="EMBL" id="KK106258">
    <property type="protein sequence ID" value="KIY91816.1"/>
    <property type="molecule type" value="Genomic_DNA"/>
</dbReference>
<dbReference type="SUPFAM" id="SSF56112">
    <property type="entry name" value="Protein kinase-like (PK-like)"/>
    <property type="match status" value="1"/>
</dbReference>
<dbReference type="PROSITE" id="PS50011">
    <property type="entry name" value="PROTEIN_KINASE_DOM"/>
    <property type="match status" value="1"/>
</dbReference>
<feature type="non-terminal residue" evidence="7">
    <location>
        <position position="140"/>
    </location>
</feature>
<accession>A0A0D2LP87</accession>
<dbReference type="GO" id="GO:0004674">
    <property type="term" value="F:protein serine/threonine kinase activity"/>
    <property type="evidence" value="ECO:0007669"/>
    <property type="project" value="UniProtKB-KW"/>
</dbReference>
<dbReference type="Pfam" id="PF00069">
    <property type="entry name" value="Pkinase"/>
    <property type="match status" value="1"/>
</dbReference>
<dbReference type="PANTHER" id="PTHR24058:SF124">
    <property type="entry name" value="PROTEIN KINASE SUPERFAMILY PROTEIN"/>
    <property type="match status" value="1"/>
</dbReference>
<keyword evidence="4 7" id="KW-0418">Kinase</keyword>
<keyword evidence="1" id="KW-0723">Serine/threonine-protein kinase</keyword>
<organism evidence="7 8">
    <name type="scientific">Monoraphidium neglectum</name>
    <dbReference type="NCBI Taxonomy" id="145388"/>
    <lineage>
        <taxon>Eukaryota</taxon>
        <taxon>Viridiplantae</taxon>
        <taxon>Chlorophyta</taxon>
        <taxon>core chlorophytes</taxon>
        <taxon>Chlorophyceae</taxon>
        <taxon>CS clade</taxon>
        <taxon>Sphaeropleales</taxon>
        <taxon>Selenastraceae</taxon>
        <taxon>Monoraphidium</taxon>
    </lineage>
</organism>
<sequence>MPIHAHARPCTPIHVCSQVLQSLAYLHSLGLVHSDLKPENILIKSYSRCEVKVIDLGSSCFITDHLSSYVQSRSYRAPEVILGLRYDQKIDIWSLGCILAELATGYVLFQNDSLATLLARLEGILGPLPGFMVGQGRYSH</sequence>
<dbReference type="InterPro" id="IPR050494">
    <property type="entry name" value="Ser_Thr_dual-spec_kinase"/>
</dbReference>
<dbReference type="STRING" id="145388.A0A0D2LP87"/>
<dbReference type="InterPro" id="IPR008271">
    <property type="entry name" value="Ser/Thr_kinase_AS"/>
</dbReference>
<feature type="domain" description="Protein kinase" evidence="6">
    <location>
        <begin position="1"/>
        <end position="140"/>
    </location>
</feature>
<keyword evidence="3" id="KW-0547">Nucleotide-binding</keyword>
<dbReference type="KEGG" id="mng:MNEG_16147"/>
<evidence type="ECO:0000313" key="7">
    <source>
        <dbReference type="EMBL" id="KIY91816.1"/>
    </source>
</evidence>
<evidence type="ECO:0000256" key="4">
    <source>
        <dbReference type="ARBA" id="ARBA00022777"/>
    </source>
</evidence>
<dbReference type="RefSeq" id="XP_013890836.1">
    <property type="nucleotide sequence ID" value="XM_014035382.1"/>
</dbReference>
<keyword evidence="5" id="KW-0067">ATP-binding</keyword>
<evidence type="ECO:0000259" key="6">
    <source>
        <dbReference type="PROSITE" id="PS50011"/>
    </source>
</evidence>
<dbReference type="SMART" id="SM00220">
    <property type="entry name" value="S_TKc"/>
    <property type="match status" value="1"/>
</dbReference>
<evidence type="ECO:0000256" key="2">
    <source>
        <dbReference type="ARBA" id="ARBA00022679"/>
    </source>
</evidence>
<evidence type="ECO:0000256" key="5">
    <source>
        <dbReference type="ARBA" id="ARBA00022840"/>
    </source>
</evidence>
<dbReference type="InterPro" id="IPR011009">
    <property type="entry name" value="Kinase-like_dom_sf"/>
</dbReference>
<gene>
    <name evidence="7" type="ORF">MNEG_16147</name>
</gene>
<protein>
    <submittedName>
        <fullName evidence="7">Dual specificitytyrosine-phosphorylation-regulated kinase 3</fullName>
        <ecNumber evidence="7">2.7.12.1</ecNumber>
    </submittedName>
</protein>
<dbReference type="GO" id="GO:0005524">
    <property type="term" value="F:ATP binding"/>
    <property type="evidence" value="ECO:0007669"/>
    <property type="project" value="UniProtKB-KW"/>
</dbReference>
<dbReference type="EC" id="2.7.12.1" evidence="7"/>
<dbReference type="PANTHER" id="PTHR24058">
    <property type="entry name" value="DUAL SPECIFICITY PROTEIN KINASE"/>
    <property type="match status" value="1"/>
</dbReference>
<keyword evidence="2 7" id="KW-0808">Transferase</keyword>
<dbReference type="InterPro" id="IPR000719">
    <property type="entry name" value="Prot_kinase_dom"/>
</dbReference>